<name>A0A841C1X7_9ACTN</name>
<proteinExistence type="predicted"/>
<accession>A0A841C1X7</accession>
<dbReference type="Proteomes" id="UP000587527">
    <property type="component" value="Unassembled WGS sequence"/>
</dbReference>
<dbReference type="EMBL" id="JACHMN010000003">
    <property type="protein sequence ID" value="MBB5872871.1"/>
    <property type="molecule type" value="Genomic_DNA"/>
</dbReference>
<keyword evidence="3" id="KW-1185">Reference proteome</keyword>
<comment type="caution">
    <text evidence="2">The sequence shown here is derived from an EMBL/GenBank/DDBJ whole genome shotgun (WGS) entry which is preliminary data.</text>
</comment>
<dbReference type="InterPro" id="IPR046256">
    <property type="entry name" value="DUF6289"/>
</dbReference>
<organism evidence="2 3">
    <name type="scientific">Allocatelliglobosispora scoriae</name>
    <dbReference type="NCBI Taxonomy" id="643052"/>
    <lineage>
        <taxon>Bacteria</taxon>
        <taxon>Bacillati</taxon>
        <taxon>Actinomycetota</taxon>
        <taxon>Actinomycetes</taxon>
        <taxon>Micromonosporales</taxon>
        <taxon>Micromonosporaceae</taxon>
        <taxon>Allocatelliglobosispora</taxon>
    </lineage>
</organism>
<feature type="signal peptide" evidence="1">
    <location>
        <begin position="1"/>
        <end position="23"/>
    </location>
</feature>
<dbReference type="AlphaFoldDB" id="A0A841C1X7"/>
<evidence type="ECO:0000313" key="3">
    <source>
        <dbReference type="Proteomes" id="UP000587527"/>
    </source>
</evidence>
<keyword evidence="1" id="KW-0732">Signal</keyword>
<dbReference type="Pfam" id="PF19806">
    <property type="entry name" value="DUF6289"/>
    <property type="match status" value="1"/>
</dbReference>
<evidence type="ECO:0000256" key="1">
    <source>
        <dbReference type="SAM" id="SignalP"/>
    </source>
</evidence>
<protein>
    <recommendedName>
        <fullName evidence="4">Secreted protein</fullName>
    </recommendedName>
</protein>
<gene>
    <name evidence="2" type="ORF">F4553_006305</name>
</gene>
<evidence type="ECO:0008006" key="4">
    <source>
        <dbReference type="Google" id="ProtNLM"/>
    </source>
</evidence>
<feature type="chain" id="PRO_5039301405" description="Secreted protein" evidence="1">
    <location>
        <begin position="24"/>
        <end position="79"/>
    </location>
</feature>
<sequence>MISRSVTALLLAAGATLAAVAPAAPAHARACTIMAYCVTNWYTGPSKTTLAGAKYEDCNGNQTVWGTTTAWVTFTETFC</sequence>
<reference evidence="2 3" key="1">
    <citation type="submission" date="2020-08" db="EMBL/GenBank/DDBJ databases">
        <title>Sequencing the genomes of 1000 actinobacteria strains.</title>
        <authorList>
            <person name="Klenk H.-P."/>
        </authorList>
    </citation>
    <scope>NUCLEOTIDE SEQUENCE [LARGE SCALE GENOMIC DNA]</scope>
    <source>
        <strain evidence="2 3">DSM 45362</strain>
    </source>
</reference>
<dbReference type="RefSeq" id="WP_184843156.1">
    <property type="nucleotide sequence ID" value="NZ_JACHMN010000003.1"/>
</dbReference>
<evidence type="ECO:0000313" key="2">
    <source>
        <dbReference type="EMBL" id="MBB5872871.1"/>
    </source>
</evidence>